<dbReference type="EMBL" id="CP003013">
    <property type="protein sequence ID" value="AEO70791.1"/>
    <property type="molecule type" value="Genomic_DNA"/>
</dbReference>
<feature type="compositionally biased region" description="Basic and acidic residues" evidence="1">
    <location>
        <begin position="22"/>
        <end position="31"/>
    </location>
</feature>
<reference evidence="2 3" key="1">
    <citation type="journal article" date="2011" name="Nat. Biotechnol.">
        <title>Comparative genomic analysis of the thermophilic biomass-degrading fungi Myceliophthora thermophila and Thielavia terrestris.</title>
        <authorList>
            <person name="Berka R.M."/>
            <person name="Grigoriev I.V."/>
            <person name="Otillar R."/>
            <person name="Salamov A."/>
            <person name="Grimwood J."/>
            <person name="Reid I."/>
            <person name="Ishmael N."/>
            <person name="John T."/>
            <person name="Darmond C."/>
            <person name="Moisan M.-C."/>
            <person name="Henrissat B."/>
            <person name="Coutinho P.M."/>
            <person name="Lombard V."/>
            <person name="Natvig D.O."/>
            <person name="Lindquist E."/>
            <person name="Schmutz J."/>
            <person name="Lucas S."/>
            <person name="Harris P."/>
            <person name="Powlowski J."/>
            <person name="Bellemare A."/>
            <person name="Taylor D."/>
            <person name="Butler G."/>
            <person name="de Vries R.P."/>
            <person name="Allijn I.E."/>
            <person name="van den Brink J."/>
            <person name="Ushinsky S."/>
            <person name="Storms R."/>
            <person name="Powell A.J."/>
            <person name="Paulsen I.T."/>
            <person name="Elbourne L.D.H."/>
            <person name="Baker S.E."/>
            <person name="Magnuson J."/>
            <person name="LaBoissiere S."/>
            <person name="Clutterbuck A.J."/>
            <person name="Martinez D."/>
            <person name="Wogulis M."/>
            <person name="de Leon A.L."/>
            <person name="Rey M.W."/>
            <person name="Tsang A."/>
        </authorList>
    </citation>
    <scope>NUCLEOTIDE SEQUENCE [LARGE SCALE GENOMIC DNA]</scope>
    <source>
        <strain evidence="3">ATCC 38088 / NRRL 8126</strain>
    </source>
</reference>
<keyword evidence="3" id="KW-1185">Reference proteome</keyword>
<evidence type="ECO:0000313" key="3">
    <source>
        <dbReference type="Proteomes" id="UP000008181"/>
    </source>
</evidence>
<organism evidence="2 3">
    <name type="scientific">Thermothielavioides terrestris (strain ATCC 38088 / NRRL 8126)</name>
    <name type="common">Thielavia terrestris</name>
    <dbReference type="NCBI Taxonomy" id="578455"/>
    <lineage>
        <taxon>Eukaryota</taxon>
        <taxon>Fungi</taxon>
        <taxon>Dikarya</taxon>
        <taxon>Ascomycota</taxon>
        <taxon>Pezizomycotina</taxon>
        <taxon>Sordariomycetes</taxon>
        <taxon>Sordariomycetidae</taxon>
        <taxon>Sordariales</taxon>
        <taxon>Chaetomiaceae</taxon>
        <taxon>Thermothielavioides</taxon>
        <taxon>Thermothielavioides terrestris</taxon>
    </lineage>
</organism>
<evidence type="ECO:0000256" key="1">
    <source>
        <dbReference type="SAM" id="MobiDB-lite"/>
    </source>
</evidence>
<protein>
    <submittedName>
        <fullName evidence="2">Uncharacterized protein</fullName>
    </submittedName>
</protein>
<name>G2RDK6_THETT</name>
<dbReference type="GeneID" id="11522886"/>
<dbReference type="AlphaFoldDB" id="G2RDK6"/>
<dbReference type="Proteomes" id="UP000008181">
    <property type="component" value="Chromosome 5"/>
</dbReference>
<sequence length="51" mass="5261">MGVCPGGSTPKTPQPFLPVRGSRPETSEQHHSPPSGGRSPARLHGEIGNAC</sequence>
<dbReference type="HOGENOM" id="CLU_3108102_0_0_1"/>
<dbReference type="KEGG" id="ttt:THITE_2122561"/>
<dbReference type="RefSeq" id="XP_003657127.1">
    <property type="nucleotide sequence ID" value="XM_003657079.1"/>
</dbReference>
<evidence type="ECO:0000313" key="2">
    <source>
        <dbReference type="EMBL" id="AEO70791.1"/>
    </source>
</evidence>
<gene>
    <name evidence="2" type="ORF">THITE_2122561</name>
</gene>
<feature type="region of interest" description="Disordered" evidence="1">
    <location>
        <begin position="1"/>
        <end position="51"/>
    </location>
</feature>
<accession>G2RDK6</accession>
<proteinExistence type="predicted"/>